<feature type="signal peptide" evidence="1">
    <location>
        <begin position="1"/>
        <end position="23"/>
    </location>
</feature>
<dbReference type="AlphaFoldDB" id="A0A0C3DQ14"/>
<accession>A0A0C3DQ14</accession>
<keyword evidence="1" id="KW-0732">Signal</keyword>
<dbReference type="EMBL" id="KN822088">
    <property type="protein sequence ID" value="KIM58294.1"/>
    <property type="molecule type" value="Genomic_DNA"/>
</dbReference>
<feature type="non-terminal residue" evidence="2">
    <location>
        <position position="64"/>
    </location>
</feature>
<dbReference type="HOGENOM" id="CLU_2689252_0_0_1"/>
<keyword evidence="3" id="KW-1185">Reference proteome</keyword>
<evidence type="ECO:0000256" key="1">
    <source>
        <dbReference type="SAM" id="SignalP"/>
    </source>
</evidence>
<reference evidence="3" key="2">
    <citation type="submission" date="2015-01" db="EMBL/GenBank/DDBJ databases">
        <title>Evolutionary Origins and Diversification of the Mycorrhizal Mutualists.</title>
        <authorList>
            <consortium name="DOE Joint Genome Institute"/>
            <consortium name="Mycorrhizal Genomics Consortium"/>
            <person name="Kohler A."/>
            <person name="Kuo A."/>
            <person name="Nagy L.G."/>
            <person name="Floudas D."/>
            <person name="Copeland A."/>
            <person name="Barry K.W."/>
            <person name="Cichocki N."/>
            <person name="Veneault-Fourrey C."/>
            <person name="LaButti K."/>
            <person name="Lindquist E.A."/>
            <person name="Lipzen A."/>
            <person name="Lundell T."/>
            <person name="Morin E."/>
            <person name="Murat C."/>
            <person name="Riley R."/>
            <person name="Ohm R."/>
            <person name="Sun H."/>
            <person name="Tunlid A."/>
            <person name="Henrissat B."/>
            <person name="Grigoriev I.V."/>
            <person name="Hibbett D.S."/>
            <person name="Martin F."/>
        </authorList>
    </citation>
    <scope>NUCLEOTIDE SEQUENCE [LARGE SCALE GENOMIC DNA]</scope>
    <source>
        <strain evidence="3">Foug A</strain>
    </source>
</reference>
<dbReference type="Proteomes" id="UP000053989">
    <property type="component" value="Unassembled WGS sequence"/>
</dbReference>
<evidence type="ECO:0000313" key="2">
    <source>
        <dbReference type="EMBL" id="KIM58294.1"/>
    </source>
</evidence>
<proteinExistence type="predicted"/>
<sequence>MYLLPLVLLSAYFTWQFYGGAYGALNMNSCKTAIGVTTPVVIDLGYSTLPSHDSIFQASYLATL</sequence>
<reference evidence="2 3" key="1">
    <citation type="submission" date="2014-04" db="EMBL/GenBank/DDBJ databases">
        <authorList>
            <consortium name="DOE Joint Genome Institute"/>
            <person name="Kuo A."/>
            <person name="Kohler A."/>
            <person name="Nagy L.G."/>
            <person name="Floudas D."/>
            <person name="Copeland A."/>
            <person name="Barry K.W."/>
            <person name="Cichocki N."/>
            <person name="Veneault-Fourrey C."/>
            <person name="LaButti K."/>
            <person name="Lindquist E.A."/>
            <person name="Lipzen A."/>
            <person name="Lundell T."/>
            <person name="Morin E."/>
            <person name="Murat C."/>
            <person name="Sun H."/>
            <person name="Tunlid A."/>
            <person name="Henrissat B."/>
            <person name="Grigoriev I.V."/>
            <person name="Hibbett D.S."/>
            <person name="Martin F."/>
            <person name="Nordberg H.P."/>
            <person name="Cantor M.N."/>
            <person name="Hua S.X."/>
        </authorList>
    </citation>
    <scope>NUCLEOTIDE SEQUENCE [LARGE SCALE GENOMIC DNA]</scope>
    <source>
        <strain evidence="2 3">Foug A</strain>
    </source>
</reference>
<name>A0A0C3DQ14_9AGAM</name>
<gene>
    <name evidence="2" type="ORF">SCLCIDRAFT_1218812</name>
</gene>
<dbReference type="InParanoid" id="A0A0C3DQ14"/>
<protein>
    <submittedName>
        <fullName evidence="2">Uncharacterized protein</fullName>
    </submittedName>
</protein>
<evidence type="ECO:0000313" key="3">
    <source>
        <dbReference type="Proteomes" id="UP000053989"/>
    </source>
</evidence>
<feature type="chain" id="PRO_5002173870" evidence="1">
    <location>
        <begin position="24"/>
        <end position="64"/>
    </location>
</feature>
<organism evidence="2 3">
    <name type="scientific">Scleroderma citrinum Foug A</name>
    <dbReference type="NCBI Taxonomy" id="1036808"/>
    <lineage>
        <taxon>Eukaryota</taxon>
        <taxon>Fungi</taxon>
        <taxon>Dikarya</taxon>
        <taxon>Basidiomycota</taxon>
        <taxon>Agaricomycotina</taxon>
        <taxon>Agaricomycetes</taxon>
        <taxon>Agaricomycetidae</taxon>
        <taxon>Boletales</taxon>
        <taxon>Sclerodermatineae</taxon>
        <taxon>Sclerodermataceae</taxon>
        <taxon>Scleroderma</taxon>
    </lineage>
</organism>